<keyword evidence="3" id="KW-1185">Reference proteome</keyword>
<evidence type="ECO:0000256" key="1">
    <source>
        <dbReference type="SAM" id="Coils"/>
    </source>
</evidence>
<dbReference type="Proteomes" id="UP000789396">
    <property type="component" value="Unassembled WGS sequence"/>
</dbReference>
<protein>
    <submittedName>
        <fullName evidence="2">5837_t:CDS:1</fullName>
    </submittedName>
</protein>
<evidence type="ECO:0000313" key="2">
    <source>
        <dbReference type="EMBL" id="CAG8587258.1"/>
    </source>
</evidence>
<sequence length="395" mass="46325">MQLQRMLHHKDDVNMQTQNSLPSAQREKAHICDNDDLINKIMGILHRNTDNTIKEITTVLPLRNKEQTDEMQRKNKEFEEQAYEMRRKNKVLEKQINEMQSKNQKLQKQINEMQNKNKELENQLEKYKREALKTIERLTREASKYQAELGRTMNVRLSNDFNNSCQLREDIKTLKKNLETFSVVKPIKEFHIIRDNADRLLKLYNCTKPVDDGHYKLLLHAALQKFILKSTINHINQYFSRLNHSELEQKIGENTKTLLNNMDSFAKSRKGNDNITQNLPVRFRQQIYNVLSNSGFTSIVSPKGTAKHPFISELQELLIATMSDFRIVKDPNKEKIFKDMAAKLSLDIIRIFFFDLKAQEQIADPPAWFDCNARVNPDLMEGAFDPDNCQDEVVQ</sequence>
<dbReference type="AlphaFoldDB" id="A0A9N9C479"/>
<accession>A0A9N9C479</accession>
<feature type="coiled-coil region" evidence="1">
    <location>
        <begin position="68"/>
        <end position="155"/>
    </location>
</feature>
<name>A0A9N9C479_9GLOM</name>
<evidence type="ECO:0000313" key="3">
    <source>
        <dbReference type="Proteomes" id="UP000789396"/>
    </source>
</evidence>
<comment type="caution">
    <text evidence="2">The sequence shown here is derived from an EMBL/GenBank/DDBJ whole genome shotgun (WGS) entry which is preliminary data.</text>
</comment>
<organism evidence="2 3">
    <name type="scientific">Racocetra fulgida</name>
    <dbReference type="NCBI Taxonomy" id="60492"/>
    <lineage>
        <taxon>Eukaryota</taxon>
        <taxon>Fungi</taxon>
        <taxon>Fungi incertae sedis</taxon>
        <taxon>Mucoromycota</taxon>
        <taxon>Glomeromycotina</taxon>
        <taxon>Glomeromycetes</taxon>
        <taxon>Diversisporales</taxon>
        <taxon>Gigasporaceae</taxon>
        <taxon>Racocetra</taxon>
    </lineage>
</organism>
<feature type="non-terminal residue" evidence="2">
    <location>
        <position position="395"/>
    </location>
</feature>
<keyword evidence="1" id="KW-0175">Coiled coil</keyword>
<gene>
    <name evidence="2" type="ORF">RFULGI_LOCUS6093</name>
</gene>
<dbReference type="EMBL" id="CAJVPZ010007506">
    <property type="protein sequence ID" value="CAG8587258.1"/>
    <property type="molecule type" value="Genomic_DNA"/>
</dbReference>
<reference evidence="2" key="1">
    <citation type="submission" date="2021-06" db="EMBL/GenBank/DDBJ databases">
        <authorList>
            <person name="Kallberg Y."/>
            <person name="Tangrot J."/>
            <person name="Rosling A."/>
        </authorList>
    </citation>
    <scope>NUCLEOTIDE SEQUENCE</scope>
    <source>
        <strain evidence="2">IN212</strain>
    </source>
</reference>
<dbReference type="OrthoDB" id="2344771at2759"/>
<proteinExistence type="predicted"/>